<comment type="caution">
    <text evidence="1">The sequence shown here is derived from an EMBL/GenBank/DDBJ whole genome shotgun (WGS) entry which is preliminary data.</text>
</comment>
<proteinExistence type="predicted"/>
<keyword evidence="2" id="KW-1185">Reference proteome</keyword>
<name>A0ABU9S5N2_9BURK</name>
<sequence>MNIDVSIYNYWPRAIYDVAVNGQYAGGAYMAYHPGGAGGSTVCCVTVTGTRFKKDANTYWYGPQHSGSISLGNCPALATMRTNGTLSETEERILRAMSQNEGKVDTVQAIDVAIISAGAMQKTIRGSASQGELATQIAAFRDAHPAEYQRYFANCGWTVTGSGSDASLGYAHSTFTSGARIIGDELYTALRRDCSISTFGKPVNCPPVASMAHAVSSPLYQELQIKDFVDRLNQAINKTPSGYAYPIKDYLQSALGRATVLDQDVNWPRATPVSMKTSLDRFFQHNPQASHNPAEWGENRSAYETSILQDYGPSRSMAQVNGESVAPGRYQHLVQALGMPS</sequence>
<reference evidence="1 2" key="1">
    <citation type="submission" date="2024-01" db="EMBL/GenBank/DDBJ databases">
        <title>The diversity of rhizobia nodulating Mimosa spp. in eleven states of Brazil covering several biomes is determined by host plant, location, and edaphic factors.</title>
        <authorList>
            <person name="Rouws L."/>
            <person name="Barauna A."/>
            <person name="Beukes C."/>
            <person name="De Faria S.M."/>
            <person name="Gross E."/>
            <person name="Dos Reis Junior F.B."/>
            <person name="Simon M."/>
            <person name="Maluk M."/>
            <person name="Odee D.W."/>
            <person name="Kenicer G."/>
            <person name="Young J.P.W."/>
            <person name="Reis V.M."/>
            <person name="Zilli J."/>
            <person name="James E.K."/>
        </authorList>
    </citation>
    <scope>NUCLEOTIDE SEQUENCE [LARGE SCALE GENOMIC DNA]</scope>
    <source>
        <strain evidence="1 2">JPY164</strain>
    </source>
</reference>
<evidence type="ECO:0000313" key="1">
    <source>
        <dbReference type="EMBL" id="MEM5446689.1"/>
    </source>
</evidence>
<accession>A0ABU9S5N2</accession>
<protein>
    <submittedName>
        <fullName evidence="1">Uncharacterized protein</fullName>
    </submittedName>
</protein>
<organism evidence="1 2">
    <name type="scientific">Paraburkholderia guartelaensis</name>
    <dbReference type="NCBI Taxonomy" id="2546446"/>
    <lineage>
        <taxon>Bacteria</taxon>
        <taxon>Pseudomonadati</taxon>
        <taxon>Pseudomonadota</taxon>
        <taxon>Betaproteobacteria</taxon>
        <taxon>Burkholderiales</taxon>
        <taxon>Burkholderiaceae</taxon>
        <taxon>Paraburkholderia</taxon>
    </lineage>
</organism>
<dbReference type="RefSeq" id="WP_406951418.1">
    <property type="nucleotide sequence ID" value="NZ_JAYMRW010000001.1"/>
</dbReference>
<evidence type="ECO:0000313" key="2">
    <source>
        <dbReference type="Proteomes" id="UP001390669"/>
    </source>
</evidence>
<dbReference type="EMBL" id="JAYMRW010000001">
    <property type="protein sequence ID" value="MEM5446689.1"/>
    <property type="molecule type" value="Genomic_DNA"/>
</dbReference>
<gene>
    <name evidence="1" type="ORF">VSR33_04200</name>
</gene>
<dbReference type="Proteomes" id="UP001390669">
    <property type="component" value="Unassembled WGS sequence"/>
</dbReference>